<dbReference type="AlphaFoldDB" id="A0A852ZBX9"/>
<reference evidence="2 3" key="1">
    <citation type="submission" date="2020-07" db="EMBL/GenBank/DDBJ databases">
        <title>Genomic Encyclopedia of Type Strains, Phase III (KMG-III): the genomes of soil and plant-associated and newly described type strains.</title>
        <authorList>
            <person name="Whitman W."/>
        </authorList>
    </citation>
    <scope>NUCLEOTIDE SEQUENCE [LARGE SCALE GENOMIC DNA]</scope>
    <source>
        <strain evidence="2 3">CECT 8576</strain>
    </source>
</reference>
<comment type="caution">
    <text evidence="2">The sequence shown here is derived from an EMBL/GenBank/DDBJ whole genome shotgun (WGS) entry which is preliminary data.</text>
</comment>
<dbReference type="EMBL" id="JACBYW010000006">
    <property type="protein sequence ID" value="NYH80157.1"/>
    <property type="molecule type" value="Genomic_DNA"/>
</dbReference>
<sequence length="89" mass="9438">MGTSARSHQGASHLRKGLGGTRSATPLVFRKTVVVVDISGDSRDFGIGAPLRVECPAQPSDSVEVTEVLLHSLTHALYQVSSVVHGVFR</sequence>
<feature type="region of interest" description="Disordered" evidence="1">
    <location>
        <begin position="1"/>
        <end position="21"/>
    </location>
</feature>
<evidence type="ECO:0000313" key="2">
    <source>
        <dbReference type="EMBL" id="NYH80157.1"/>
    </source>
</evidence>
<evidence type="ECO:0000313" key="3">
    <source>
        <dbReference type="Proteomes" id="UP000548304"/>
    </source>
</evidence>
<organism evidence="2 3">
    <name type="scientific">Actinopolyspora biskrensis</name>
    <dbReference type="NCBI Taxonomy" id="1470178"/>
    <lineage>
        <taxon>Bacteria</taxon>
        <taxon>Bacillati</taxon>
        <taxon>Actinomycetota</taxon>
        <taxon>Actinomycetes</taxon>
        <taxon>Actinopolysporales</taxon>
        <taxon>Actinopolysporaceae</taxon>
        <taxon>Actinopolyspora</taxon>
    </lineage>
</organism>
<proteinExistence type="predicted"/>
<gene>
    <name evidence="2" type="ORF">FHR84_003506</name>
</gene>
<accession>A0A852ZBX9</accession>
<evidence type="ECO:0000256" key="1">
    <source>
        <dbReference type="SAM" id="MobiDB-lite"/>
    </source>
</evidence>
<name>A0A852ZBX9_9ACTN</name>
<protein>
    <submittedName>
        <fullName evidence="2">Uncharacterized protein</fullName>
    </submittedName>
</protein>
<feature type="compositionally biased region" description="Polar residues" evidence="1">
    <location>
        <begin position="1"/>
        <end position="10"/>
    </location>
</feature>
<keyword evidence="3" id="KW-1185">Reference proteome</keyword>
<dbReference type="Proteomes" id="UP000548304">
    <property type="component" value="Unassembled WGS sequence"/>
</dbReference>